<dbReference type="Gene3D" id="3.30.560.10">
    <property type="entry name" value="Glucose Oxidase, domain 3"/>
    <property type="match status" value="1"/>
</dbReference>
<dbReference type="GO" id="GO:0016614">
    <property type="term" value="F:oxidoreductase activity, acting on CH-OH group of donors"/>
    <property type="evidence" value="ECO:0007669"/>
    <property type="project" value="InterPro"/>
</dbReference>
<feature type="binding site" evidence="5">
    <location>
        <position position="98"/>
    </location>
    <ligand>
        <name>FAD</name>
        <dbReference type="ChEBI" id="CHEBI:57692"/>
    </ligand>
</feature>
<comment type="cofactor">
    <cofactor evidence="1 5">
        <name>FAD</name>
        <dbReference type="ChEBI" id="CHEBI:57692"/>
    </cofactor>
</comment>
<dbReference type="InterPro" id="IPR036188">
    <property type="entry name" value="FAD/NAD-bd_sf"/>
</dbReference>
<dbReference type="InterPro" id="IPR012132">
    <property type="entry name" value="GMC_OxRdtase"/>
</dbReference>
<dbReference type="PIRSF" id="PIRSF000137">
    <property type="entry name" value="Alcohol_oxidase"/>
    <property type="match status" value="1"/>
</dbReference>
<dbReference type="EMBL" id="MU006299">
    <property type="protein sequence ID" value="KAF2852343.1"/>
    <property type="molecule type" value="Genomic_DNA"/>
</dbReference>
<keyword evidence="3" id="KW-0285">Flavoprotein</keyword>
<dbReference type="PANTHER" id="PTHR11552">
    <property type="entry name" value="GLUCOSE-METHANOL-CHOLINE GMC OXIDOREDUCTASE"/>
    <property type="match status" value="1"/>
</dbReference>
<evidence type="ECO:0000313" key="8">
    <source>
        <dbReference type="EMBL" id="KAF2852343.1"/>
    </source>
</evidence>
<dbReference type="Proteomes" id="UP000799423">
    <property type="component" value="Unassembled WGS sequence"/>
</dbReference>
<feature type="domain" description="Glucose-methanol-choline oxidoreductase N-terminal" evidence="6">
    <location>
        <begin position="13"/>
        <end position="302"/>
    </location>
</feature>
<keyword evidence="9" id="KW-1185">Reference proteome</keyword>
<sequence>MPGQDFSIGADEFDFVLIGAGSASCLIASRLSQQLPSHRILVLEAGEHIRDDPKVQTPGLSGRLQSDPAYDWQYVSAPEPGLKDRTIKHPRGKLVGGTSAINSHSVVFPNHEWHDRLAEELLTASGKAEWSAKGMGDCYERWQSENSGLKVNEDAGSSDRLQTSYPRSTNALQTHWIKVFEELGHATQATGFAESSTGAVTVTNAIDALKGERSHAATAFLEPALKRGNVTLRTGVKVDKIAFDEGREHTTRGREIILCAGVFESPAILERSGIGSKGVLAAANVPLLYELPGVGENLQDHLNCGLSCETRDEIPTQDEVLRDPEVRKAELLEYERSRSGRLSEGGAYHFAFAPLQMLQSASETQELTELVRNSLEETSNPSLLKQFSVIQKAVESPSEATATMFLLRSQRHRDAEYFPKGTPSVVPGNYVTVVAMLAHPFSRGTCHISISDASAQPDVKFNYLSHPLDTEILARHLLLIERLFQQPAFTTIVKPNGRRLPRSFPQPLSSLEDARKILPINSATNYHPCGTCSMMREDIGGVVDEQLRVYGTMNLRVCDASVLPIIPRGNILTAVYAFAEKAAEMIVAANR</sequence>
<evidence type="ECO:0000256" key="3">
    <source>
        <dbReference type="ARBA" id="ARBA00022630"/>
    </source>
</evidence>
<dbReference type="InterPro" id="IPR000172">
    <property type="entry name" value="GMC_OxRdtase_N"/>
</dbReference>
<dbReference type="Pfam" id="PF05199">
    <property type="entry name" value="GMC_oxred_C"/>
    <property type="match status" value="1"/>
</dbReference>
<evidence type="ECO:0000256" key="1">
    <source>
        <dbReference type="ARBA" id="ARBA00001974"/>
    </source>
</evidence>
<dbReference type="SUPFAM" id="SSF51905">
    <property type="entry name" value="FAD/NAD(P)-binding domain"/>
    <property type="match status" value="1"/>
</dbReference>
<protein>
    <submittedName>
        <fullName evidence="8">GMC oxidoreductase</fullName>
    </submittedName>
</protein>
<accession>A0A6A7BAG4</accession>
<evidence type="ECO:0000256" key="5">
    <source>
        <dbReference type="PIRSR" id="PIRSR000137-2"/>
    </source>
</evidence>
<evidence type="ECO:0000256" key="4">
    <source>
        <dbReference type="ARBA" id="ARBA00022827"/>
    </source>
</evidence>
<gene>
    <name evidence="8" type="ORF">T440DRAFT_446989</name>
</gene>
<dbReference type="Pfam" id="PF00732">
    <property type="entry name" value="GMC_oxred_N"/>
    <property type="match status" value="1"/>
</dbReference>
<proteinExistence type="inferred from homology"/>
<dbReference type="SUPFAM" id="SSF54373">
    <property type="entry name" value="FAD-linked reductases, C-terminal domain"/>
    <property type="match status" value="1"/>
</dbReference>
<evidence type="ECO:0000259" key="6">
    <source>
        <dbReference type="Pfam" id="PF00732"/>
    </source>
</evidence>
<evidence type="ECO:0000256" key="2">
    <source>
        <dbReference type="ARBA" id="ARBA00010790"/>
    </source>
</evidence>
<feature type="domain" description="Glucose-methanol-choline oxidoreductase C-terminal" evidence="7">
    <location>
        <begin position="440"/>
        <end position="579"/>
    </location>
</feature>
<feature type="binding site" evidence="5">
    <location>
        <position position="238"/>
    </location>
    <ligand>
        <name>FAD</name>
        <dbReference type="ChEBI" id="CHEBI:57692"/>
    </ligand>
</feature>
<evidence type="ECO:0000259" key="7">
    <source>
        <dbReference type="Pfam" id="PF05199"/>
    </source>
</evidence>
<dbReference type="GO" id="GO:0050660">
    <property type="term" value="F:flavin adenine dinucleotide binding"/>
    <property type="evidence" value="ECO:0007669"/>
    <property type="project" value="InterPro"/>
</dbReference>
<name>A0A6A7BAG4_9PLEO</name>
<comment type="similarity">
    <text evidence="2">Belongs to the GMC oxidoreductase family.</text>
</comment>
<evidence type="ECO:0000313" key="9">
    <source>
        <dbReference type="Proteomes" id="UP000799423"/>
    </source>
</evidence>
<dbReference type="InterPro" id="IPR007867">
    <property type="entry name" value="GMC_OxRtase_C"/>
</dbReference>
<dbReference type="OrthoDB" id="269227at2759"/>
<dbReference type="PANTHER" id="PTHR11552:SF147">
    <property type="entry name" value="CHOLINE DEHYDROGENASE, MITOCHONDRIAL"/>
    <property type="match status" value="1"/>
</dbReference>
<reference evidence="8" key="1">
    <citation type="submission" date="2020-01" db="EMBL/GenBank/DDBJ databases">
        <authorList>
            <consortium name="DOE Joint Genome Institute"/>
            <person name="Haridas S."/>
            <person name="Albert R."/>
            <person name="Binder M."/>
            <person name="Bloem J."/>
            <person name="Labutti K."/>
            <person name="Salamov A."/>
            <person name="Andreopoulos B."/>
            <person name="Baker S.E."/>
            <person name="Barry K."/>
            <person name="Bills G."/>
            <person name="Bluhm B.H."/>
            <person name="Cannon C."/>
            <person name="Castanera R."/>
            <person name="Culley D.E."/>
            <person name="Daum C."/>
            <person name="Ezra D."/>
            <person name="Gonzalez J.B."/>
            <person name="Henrissat B."/>
            <person name="Kuo A."/>
            <person name="Liang C."/>
            <person name="Lipzen A."/>
            <person name="Lutzoni F."/>
            <person name="Magnuson J."/>
            <person name="Mondo S."/>
            <person name="Nolan M."/>
            <person name="Ohm R."/>
            <person name="Pangilinan J."/>
            <person name="Park H.-J."/>
            <person name="Ramirez L."/>
            <person name="Alfaro M."/>
            <person name="Sun H."/>
            <person name="Tritt A."/>
            <person name="Yoshinaga Y."/>
            <person name="Zwiers L.-H."/>
            <person name="Turgeon B.G."/>
            <person name="Goodwin S.B."/>
            <person name="Spatafora J.W."/>
            <person name="Crous P.W."/>
            <person name="Grigoriev I.V."/>
        </authorList>
    </citation>
    <scope>NUCLEOTIDE SEQUENCE</scope>
    <source>
        <strain evidence="8">IPT5</strain>
    </source>
</reference>
<keyword evidence="4 5" id="KW-0274">FAD</keyword>
<dbReference type="Gene3D" id="3.50.50.60">
    <property type="entry name" value="FAD/NAD(P)-binding domain"/>
    <property type="match status" value="1"/>
</dbReference>
<dbReference type="AlphaFoldDB" id="A0A6A7BAG4"/>
<organism evidence="8 9">
    <name type="scientific">Plenodomus tracheiphilus IPT5</name>
    <dbReference type="NCBI Taxonomy" id="1408161"/>
    <lineage>
        <taxon>Eukaryota</taxon>
        <taxon>Fungi</taxon>
        <taxon>Dikarya</taxon>
        <taxon>Ascomycota</taxon>
        <taxon>Pezizomycotina</taxon>
        <taxon>Dothideomycetes</taxon>
        <taxon>Pleosporomycetidae</taxon>
        <taxon>Pleosporales</taxon>
        <taxon>Pleosporineae</taxon>
        <taxon>Leptosphaeriaceae</taxon>
        <taxon>Plenodomus</taxon>
    </lineage>
</organism>